<evidence type="ECO:0000256" key="3">
    <source>
        <dbReference type="ARBA" id="ARBA00022443"/>
    </source>
</evidence>
<comment type="subcellular location">
    <subcellularLocation>
        <location evidence="1">Cytoplasm</location>
    </subcellularLocation>
</comment>
<evidence type="ECO:0000256" key="7">
    <source>
        <dbReference type="PROSITE-ProRule" id="PRU00339"/>
    </source>
</evidence>
<keyword evidence="6 7" id="KW-0802">TPR repeat</keyword>
<feature type="repeat" description="TPR" evidence="7">
    <location>
        <begin position="36"/>
        <end position="69"/>
    </location>
</feature>
<dbReference type="Proteomes" id="UP000242875">
    <property type="component" value="Unassembled WGS sequence"/>
</dbReference>
<dbReference type="InterPro" id="IPR053793">
    <property type="entry name" value="PB1-like"/>
</dbReference>
<dbReference type="InterPro" id="IPR019734">
    <property type="entry name" value="TPR_rpt"/>
</dbReference>
<dbReference type="Pfam" id="PF13181">
    <property type="entry name" value="TPR_8"/>
    <property type="match status" value="1"/>
</dbReference>
<dbReference type="EMBL" id="MVBO01000009">
    <property type="protein sequence ID" value="OZJ05836.1"/>
    <property type="molecule type" value="Genomic_DNA"/>
</dbReference>
<evidence type="ECO:0000256" key="8">
    <source>
        <dbReference type="SAM" id="MobiDB-lite"/>
    </source>
</evidence>
<comment type="caution">
    <text evidence="10">The sequence shown here is derived from an EMBL/GenBank/DDBJ whole genome shotgun (WGS) entry which is preliminary data.</text>
</comment>
<feature type="region of interest" description="Disordered" evidence="8">
    <location>
        <begin position="316"/>
        <end position="540"/>
    </location>
</feature>
<feature type="compositionally biased region" description="Low complexity" evidence="8">
    <location>
        <begin position="493"/>
        <end position="505"/>
    </location>
</feature>
<dbReference type="PROSITE" id="PS50005">
    <property type="entry name" value="TPR"/>
    <property type="match status" value="2"/>
</dbReference>
<dbReference type="Pfam" id="PF13174">
    <property type="entry name" value="TPR_6"/>
    <property type="match status" value="1"/>
</dbReference>
<dbReference type="OrthoDB" id="9450131at2759"/>
<evidence type="ECO:0000256" key="6">
    <source>
        <dbReference type="ARBA" id="ARBA00022803"/>
    </source>
</evidence>
<dbReference type="InterPro" id="IPR011990">
    <property type="entry name" value="TPR-like_helical_dom_sf"/>
</dbReference>
<dbReference type="FunFam" id="1.25.40.10:FF:000017">
    <property type="entry name" value="NADPH oxidase regulator NoxR"/>
    <property type="match status" value="1"/>
</dbReference>
<name>A0A261Y5D8_9FUNG</name>
<feature type="compositionally biased region" description="Low complexity" evidence="8">
    <location>
        <begin position="450"/>
        <end position="462"/>
    </location>
</feature>
<dbReference type="InterPro" id="IPR000270">
    <property type="entry name" value="PB1_dom"/>
</dbReference>
<evidence type="ECO:0000259" key="9">
    <source>
        <dbReference type="PROSITE" id="PS51745"/>
    </source>
</evidence>
<evidence type="ECO:0000313" key="11">
    <source>
        <dbReference type="Proteomes" id="UP000242875"/>
    </source>
</evidence>
<reference evidence="10 11" key="1">
    <citation type="journal article" date="2017" name="Mycologia">
        <title>Bifiguratus adelaidae, gen. et sp. nov., a new member of Mucoromycotina in endophytic and soil-dwelling habitats.</title>
        <authorList>
            <person name="Torres-Cruz T.J."/>
            <person name="Billingsley Tobias T.L."/>
            <person name="Almatruk M."/>
            <person name="Hesse C."/>
            <person name="Kuske C.R."/>
            <person name="Desiro A."/>
            <person name="Benucci G.M."/>
            <person name="Bonito G."/>
            <person name="Stajich J.E."/>
            <person name="Dunlap C."/>
            <person name="Arnold A.E."/>
            <person name="Porras-Alfaro A."/>
        </authorList>
    </citation>
    <scope>NUCLEOTIDE SEQUENCE [LARGE SCALE GENOMIC DNA]</scope>
    <source>
        <strain evidence="10 11">AZ0501</strain>
    </source>
</reference>
<evidence type="ECO:0000256" key="1">
    <source>
        <dbReference type="ARBA" id="ARBA00004496"/>
    </source>
</evidence>
<evidence type="ECO:0000256" key="2">
    <source>
        <dbReference type="ARBA" id="ARBA00008051"/>
    </source>
</evidence>
<dbReference type="SMART" id="SM00666">
    <property type="entry name" value="PB1"/>
    <property type="match status" value="1"/>
</dbReference>
<feature type="compositionally biased region" description="Pro residues" evidence="8">
    <location>
        <begin position="426"/>
        <end position="449"/>
    </location>
</feature>
<gene>
    <name evidence="10" type="ORF">BZG36_00905</name>
</gene>
<organism evidence="10 11">
    <name type="scientific">Bifiguratus adelaidae</name>
    <dbReference type="NCBI Taxonomy" id="1938954"/>
    <lineage>
        <taxon>Eukaryota</taxon>
        <taxon>Fungi</taxon>
        <taxon>Fungi incertae sedis</taxon>
        <taxon>Mucoromycota</taxon>
        <taxon>Mucoromycotina</taxon>
        <taxon>Endogonomycetes</taxon>
        <taxon>Endogonales</taxon>
        <taxon>Endogonales incertae sedis</taxon>
        <taxon>Bifiguratus</taxon>
    </lineage>
</organism>
<feature type="compositionally biased region" description="Basic and acidic residues" evidence="8">
    <location>
        <begin position="463"/>
        <end position="473"/>
    </location>
</feature>
<dbReference type="AlphaFoldDB" id="A0A261Y5D8"/>
<dbReference type="Gene3D" id="3.10.20.90">
    <property type="entry name" value="Phosphatidylinositol 3-kinase Catalytic Subunit, Chain A, domain 1"/>
    <property type="match status" value="1"/>
</dbReference>
<dbReference type="SUPFAM" id="SSF48452">
    <property type="entry name" value="TPR-like"/>
    <property type="match status" value="1"/>
</dbReference>
<keyword evidence="4" id="KW-0963">Cytoplasm</keyword>
<dbReference type="PANTHER" id="PTHR15175:SF0">
    <property type="entry name" value="SH3 DOMAIN-CONTAINING PROTEIN C23A1.17"/>
    <property type="match status" value="1"/>
</dbReference>
<dbReference type="Pfam" id="PF00564">
    <property type="entry name" value="PB1"/>
    <property type="match status" value="1"/>
</dbReference>
<keyword evidence="3" id="KW-0728">SH3 domain</keyword>
<proteinExistence type="inferred from homology"/>
<dbReference type="PROSITE" id="PS51745">
    <property type="entry name" value="PB1"/>
    <property type="match status" value="1"/>
</dbReference>
<dbReference type="GO" id="GO:0005737">
    <property type="term" value="C:cytoplasm"/>
    <property type="evidence" value="ECO:0007669"/>
    <property type="project" value="UniProtKB-SubCell"/>
</dbReference>
<evidence type="ECO:0000256" key="4">
    <source>
        <dbReference type="ARBA" id="ARBA00022490"/>
    </source>
</evidence>
<keyword evidence="11" id="KW-1185">Reference proteome</keyword>
<comment type="similarity">
    <text evidence="2">Belongs to the NCF2/NOXA1 family.</text>
</comment>
<sequence>MSFKLELEQWGAACAAYEAKDFDGAVNQFIALGESAKMHFNIGLIFAELEDHNRALQAYGKAIRLDTFFAVAYFQQGVSYFVLGDMENAIKAFDEAHAASKMRGNTCINYNQLGLSFRLYACEVLFNRGICKLFINKIDAGLTDLYLAQKEKCTEEHEVIDQAVKDRGKGYSVYSIPEGVLFRPPQNKLKQAEYLTTKYLEHVNDPKNIAQEHKMSRINSVLLSIGLSDEGRKEGKRKGSGSSSTRSDDKKSGSLGVVGAIQANNMLDGERATPDSGSIGRAGGLAQGMGMKTPVPGGPGSLYPAGKSPYGPAASNPEAYNAWPERSMTPTQRPPFHPNRPPPQYMHGRGYPPEFRPHAGVNRTPTNHSNYPQPPYPPNLVYRPIPRPGGRGYGPPYGPPNMAGPPGARMPVYPPSPGHPDAYSPHMPPNGAPMPRPYPLPHPRPPPTTKPIGSYDSSSPSRSRIDSGFESHGTDSFSSTHMRPGLGLNDRLSNTSSSVGSARSSGRPEAGKEHANDESMPDEGIGHEDDDPEGHFGYYDDILAGTEDQDEEGGKLKIKLHYVDTRVLLVPSTVTFDELVHQVQEKFDAPQPLRLKYKDEDDEFVLMIEQDDLDMCRKVHLIKDGHQRGTPPPRVEKLEIWCTER</sequence>
<dbReference type="SUPFAM" id="SSF54277">
    <property type="entry name" value="CAD &amp; PB1 domains"/>
    <property type="match status" value="1"/>
</dbReference>
<feature type="compositionally biased region" description="Pro residues" evidence="8">
    <location>
        <begin position="332"/>
        <end position="344"/>
    </location>
</feature>
<dbReference type="PANTHER" id="PTHR15175">
    <property type="entry name" value="NEUTROPHIL CYTOSOLIC FACTOR 2, NEUTROPHIL NADPH OXIDASE FACTOR 2"/>
    <property type="match status" value="1"/>
</dbReference>
<feature type="region of interest" description="Disordered" evidence="8">
    <location>
        <begin position="229"/>
        <end position="255"/>
    </location>
</feature>
<dbReference type="InterPro" id="IPR051864">
    <property type="entry name" value="NCF2_NOXA1"/>
</dbReference>
<evidence type="ECO:0000313" key="10">
    <source>
        <dbReference type="EMBL" id="OZJ05836.1"/>
    </source>
</evidence>
<dbReference type="Gene3D" id="1.25.40.10">
    <property type="entry name" value="Tetratricopeptide repeat domain"/>
    <property type="match status" value="1"/>
</dbReference>
<keyword evidence="5" id="KW-0677">Repeat</keyword>
<protein>
    <recommendedName>
        <fullName evidence="9">PB1 domain-containing protein</fullName>
    </recommendedName>
</protein>
<feature type="domain" description="PB1" evidence="9">
    <location>
        <begin position="555"/>
        <end position="625"/>
    </location>
</feature>
<dbReference type="SMART" id="SM00028">
    <property type="entry name" value="TPR"/>
    <property type="match status" value="2"/>
</dbReference>
<accession>A0A261Y5D8</accession>
<evidence type="ECO:0000256" key="5">
    <source>
        <dbReference type="ARBA" id="ARBA00022737"/>
    </source>
</evidence>
<feature type="repeat" description="TPR" evidence="7">
    <location>
        <begin position="70"/>
        <end position="103"/>
    </location>
</feature>